<keyword evidence="1" id="KW-0472">Membrane</keyword>
<reference evidence="2" key="1">
    <citation type="submission" date="2014-09" db="EMBL/GenBank/DDBJ databases">
        <authorList>
            <person name="Magalhaes I.L.F."/>
            <person name="Oliveira U."/>
            <person name="Santos F.R."/>
            <person name="Vidigal T.H.D.A."/>
            <person name="Brescovit A.D."/>
            <person name="Santos A.J."/>
        </authorList>
    </citation>
    <scope>NUCLEOTIDE SEQUENCE</scope>
    <source>
        <tissue evidence="2">Shoot tissue taken approximately 20 cm above the soil surface</tissue>
    </source>
</reference>
<keyword evidence="1" id="KW-1133">Transmembrane helix</keyword>
<sequence>MYINVGMQVLLICMFLGFSFCGSAITLLYNVII</sequence>
<evidence type="ECO:0000313" key="2">
    <source>
        <dbReference type="EMBL" id="JAD55827.1"/>
    </source>
</evidence>
<evidence type="ECO:0000256" key="1">
    <source>
        <dbReference type="SAM" id="Phobius"/>
    </source>
</evidence>
<keyword evidence="1" id="KW-0812">Transmembrane</keyword>
<dbReference type="AlphaFoldDB" id="A0A0A9B948"/>
<organism evidence="2">
    <name type="scientific">Arundo donax</name>
    <name type="common">Giant reed</name>
    <name type="synonym">Donax arundinaceus</name>
    <dbReference type="NCBI Taxonomy" id="35708"/>
    <lineage>
        <taxon>Eukaryota</taxon>
        <taxon>Viridiplantae</taxon>
        <taxon>Streptophyta</taxon>
        <taxon>Embryophyta</taxon>
        <taxon>Tracheophyta</taxon>
        <taxon>Spermatophyta</taxon>
        <taxon>Magnoliopsida</taxon>
        <taxon>Liliopsida</taxon>
        <taxon>Poales</taxon>
        <taxon>Poaceae</taxon>
        <taxon>PACMAD clade</taxon>
        <taxon>Arundinoideae</taxon>
        <taxon>Arundineae</taxon>
        <taxon>Arundo</taxon>
    </lineage>
</organism>
<dbReference type="EMBL" id="GBRH01242068">
    <property type="protein sequence ID" value="JAD55827.1"/>
    <property type="molecule type" value="Transcribed_RNA"/>
</dbReference>
<feature type="transmembrane region" description="Helical" evidence="1">
    <location>
        <begin position="6"/>
        <end position="32"/>
    </location>
</feature>
<name>A0A0A9B948_ARUDO</name>
<accession>A0A0A9B948</accession>
<proteinExistence type="predicted"/>
<reference evidence="2" key="2">
    <citation type="journal article" date="2015" name="Data Brief">
        <title>Shoot transcriptome of the giant reed, Arundo donax.</title>
        <authorList>
            <person name="Barrero R.A."/>
            <person name="Guerrero F.D."/>
            <person name="Moolhuijzen P."/>
            <person name="Goolsby J.A."/>
            <person name="Tidwell J."/>
            <person name="Bellgard S.E."/>
            <person name="Bellgard M.I."/>
        </authorList>
    </citation>
    <scope>NUCLEOTIDE SEQUENCE</scope>
    <source>
        <tissue evidence="2">Shoot tissue taken approximately 20 cm above the soil surface</tissue>
    </source>
</reference>
<protein>
    <submittedName>
        <fullName evidence="2">Uncharacterized protein</fullName>
    </submittedName>
</protein>